<accession>A0ABV5VQ50</accession>
<sequence length="346" mass="38426">MKIAVFLIILLGSTPFQFIQAAPTVVDKFEVVDHWFPGVPMYPIHVLAEYNNGVYERTPNGAGLPDGILAYCFDRSRQYPLTKYLAGYRTGEEFYSPLKEMNNYLIKGKVINGDMLRAVLLNGFPTKSVADIQAATGITGLDEDMTLWATQFAIWHYTNGATLADWRNQYYPPTPAGEDLFNYFINLNPIGPTYTETDVDVFDQQLSFDANDNLVVSVTYKATEKNYDGTIVLPSVQLDSATKARYPNATVVESTYTNVGLESRTITITVANGDYDKTASDVDIGLQFMLRQSVKDVFITSSVRYVSDTQDLGAVAVKVLDVQRNVLLNFKIPPTPTTPTPTTPTP</sequence>
<name>A0ABV5VQ50_9BACL</name>
<feature type="signal peptide" evidence="1">
    <location>
        <begin position="1"/>
        <end position="21"/>
    </location>
</feature>
<comment type="caution">
    <text evidence="3">The sequence shown here is derived from an EMBL/GenBank/DDBJ whole genome shotgun (WGS) entry which is preliminary data.</text>
</comment>
<dbReference type="Proteomes" id="UP001589619">
    <property type="component" value="Unassembled WGS sequence"/>
</dbReference>
<dbReference type="RefSeq" id="WP_379116043.1">
    <property type="nucleotide sequence ID" value="NZ_JBHMAG010000002.1"/>
</dbReference>
<feature type="domain" description="Thioester" evidence="2">
    <location>
        <begin position="70"/>
        <end position="165"/>
    </location>
</feature>
<dbReference type="InterPro" id="IPR023849">
    <property type="entry name" value="TQXA_dom"/>
</dbReference>
<dbReference type="InterPro" id="IPR013552">
    <property type="entry name" value="Thioester_dom"/>
</dbReference>
<feature type="non-terminal residue" evidence="3">
    <location>
        <position position="346"/>
    </location>
</feature>
<dbReference type="EMBL" id="JBHMAG010000002">
    <property type="protein sequence ID" value="MFB9750156.1"/>
    <property type="molecule type" value="Genomic_DNA"/>
</dbReference>
<reference evidence="3 4" key="1">
    <citation type="submission" date="2024-09" db="EMBL/GenBank/DDBJ databases">
        <authorList>
            <person name="Sun Q."/>
            <person name="Mori K."/>
        </authorList>
    </citation>
    <scope>NUCLEOTIDE SEQUENCE [LARGE SCALE GENOMIC DNA]</scope>
    <source>
        <strain evidence="3 4">JCM 12520</strain>
    </source>
</reference>
<dbReference type="Pfam" id="PF08341">
    <property type="entry name" value="TED"/>
    <property type="match status" value="1"/>
</dbReference>
<organism evidence="3 4">
    <name type="scientific">Paenibacillus hodogayensis</name>
    <dbReference type="NCBI Taxonomy" id="279208"/>
    <lineage>
        <taxon>Bacteria</taxon>
        <taxon>Bacillati</taxon>
        <taxon>Bacillota</taxon>
        <taxon>Bacilli</taxon>
        <taxon>Bacillales</taxon>
        <taxon>Paenibacillaceae</taxon>
        <taxon>Paenibacillus</taxon>
    </lineage>
</organism>
<feature type="chain" id="PRO_5047144832" evidence="1">
    <location>
        <begin position="22"/>
        <end position="346"/>
    </location>
</feature>
<evidence type="ECO:0000256" key="1">
    <source>
        <dbReference type="SAM" id="SignalP"/>
    </source>
</evidence>
<dbReference type="NCBIfam" id="TIGR03934">
    <property type="entry name" value="TQXA_dom"/>
    <property type="match status" value="1"/>
</dbReference>
<keyword evidence="1" id="KW-0732">Signal</keyword>
<dbReference type="Gene3D" id="1.10.150.480">
    <property type="match status" value="1"/>
</dbReference>
<keyword evidence="4" id="KW-1185">Reference proteome</keyword>
<protein>
    <submittedName>
        <fullName evidence="3">Thioester domain-containing protein</fullName>
    </submittedName>
</protein>
<evidence type="ECO:0000259" key="2">
    <source>
        <dbReference type="Pfam" id="PF08341"/>
    </source>
</evidence>
<proteinExistence type="predicted"/>
<evidence type="ECO:0000313" key="3">
    <source>
        <dbReference type="EMBL" id="MFB9750156.1"/>
    </source>
</evidence>
<evidence type="ECO:0000313" key="4">
    <source>
        <dbReference type="Proteomes" id="UP001589619"/>
    </source>
</evidence>
<gene>
    <name evidence="3" type="ORF">ACFFNY_01100</name>
</gene>